<accession>B9TG08</accession>
<sequence>RAVVAHHLHAAGAVHGQLQLVAAKAVDLGRAHALRHHLAQIRQHQLGARGTAPDLDPAPLGFQVQGVARLRRRQLLHVAPFAGDLQRRRLALPQLEVDHAVDLDPHHAGVDGDDARFGDIVGGAGTAKQRAERGKQQAELEKLIHCGIPQVLLQLS</sequence>
<evidence type="ECO:0000313" key="2">
    <source>
        <dbReference type="Proteomes" id="UP000008311"/>
    </source>
</evidence>
<dbReference type="Proteomes" id="UP000008311">
    <property type="component" value="Unassembled WGS sequence"/>
</dbReference>
<keyword evidence="2" id="KW-1185">Reference proteome</keyword>
<gene>
    <name evidence="1" type="ORF">RCOM_0045650</name>
</gene>
<feature type="non-terminal residue" evidence="1">
    <location>
        <position position="1"/>
    </location>
</feature>
<dbReference type="EMBL" id="EQ980264">
    <property type="protein sequence ID" value="EEF25207.1"/>
    <property type="molecule type" value="Genomic_DNA"/>
</dbReference>
<dbReference type="AlphaFoldDB" id="B9TG08"/>
<protein>
    <submittedName>
        <fullName evidence="1">Uncharacterized protein</fullName>
    </submittedName>
</protein>
<organism evidence="1 2">
    <name type="scientific">Ricinus communis</name>
    <name type="common">Castor bean</name>
    <dbReference type="NCBI Taxonomy" id="3988"/>
    <lineage>
        <taxon>Eukaryota</taxon>
        <taxon>Viridiplantae</taxon>
        <taxon>Streptophyta</taxon>
        <taxon>Embryophyta</taxon>
        <taxon>Tracheophyta</taxon>
        <taxon>Spermatophyta</taxon>
        <taxon>Magnoliopsida</taxon>
        <taxon>eudicotyledons</taxon>
        <taxon>Gunneridae</taxon>
        <taxon>Pentapetalae</taxon>
        <taxon>rosids</taxon>
        <taxon>fabids</taxon>
        <taxon>Malpighiales</taxon>
        <taxon>Euphorbiaceae</taxon>
        <taxon>Acalyphoideae</taxon>
        <taxon>Acalypheae</taxon>
        <taxon>Ricinus</taxon>
    </lineage>
</organism>
<evidence type="ECO:0000313" key="1">
    <source>
        <dbReference type="EMBL" id="EEF25207.1"/>
    </source>
</evidence>
<name>B9TG08_RICCO</name>
<dbReference type="InParanoid" id="B9TG08"/>
<reference evidence="2" key="1">
    <citation type="journal article" date="2010" name="Nat. Biotechnol.">
        <title>Draft genome sequence of the oilseed species Ricinus communis.</title>
        <authorList>
            <person name="Chan A.P."/>
            <person name="Crabtree J."/>
            <person name="Zhao Q."/>
            <person name="Lorenzi H."/>
            <person name="Orvis J."/>
            <person name="Puiu D."/>
            <person name="Melake-Berhan A."/>
            <person name="Jones K.M."/>
            <person name="Redman J."/>
            <person name="Chen G."/>
            <person name="Cahoon E.B."/>
            <person name="Gedil M."/>
            <person name="Stanke M."/>
            <person name="Haas B.J."/>
            <person name="Wortman J.R."/>
            <person name="Fraser-Liggett C.M."/>
            <person name="Ravel J."/>
            <person name="Rabinowicz P.D."/>
        </authorList>
    </citation>
    <scope>NUCLEOTIDE SEQUENCE [LARGE SCALE GENOMIC DNA]</scope>
    <source>
        <strain evidence="2">cv. Hale</strain>
    </source>
</reference>
<proteinExistence type="predicted"/>